<gene>
    <name evidence="2" type="ORF">US96_C0014G0014</name>
</gene>
<dbReference type="EMBL" id="LBUZ01000014">
    <property type="protein sequence ID" value="KKQ75256.1"/>
    <property type="molecule type" value="Genomic_DNA"/>
</dbReference>
<accession>A0A0G0NDT3</accession>
<dbReference type="InterPro" id="IPR036165">
    <property type="entry name" value="YefM-like_sf"/>
</dbReference>
<dbReference type="NCBIfam" id="TIGR01552">
    <property type="entry name" value="phd_fam"/>
    <property type="match status" value="1"/>
</dbReference>
<comment type="similarity">
    <text evidence="1">Belongs to the phD/YefM antitoxin family.</text>
</comment>
<dbReference type="SUPFAM" id="SSF143120">
    <property type="entry name" value="YefM-like"/>
    <property type="match status" value="1"/>
</dbReference>
<evidence type="ECO:0008006" key="4">
    <source>
        <dbReference type="Google" id="ProtNLM"/>
    </source>
</evidence>
<organism evidence="2 3">
    <name type="scientific">Candidatus Woesebacteria bacterium GW2011_GWB1_38_5b</name>
    <dbReference type="NCBI Taxonomy" id="1618569"/>
    <lineage>
        <taxon>Bacteria</taxon>
        <taxon>Candidatus Woeseibacteriota</taxon>
    </lineage>
</organism>
<dbReference type="AlphaFoldDB" id="A0A0G0NDT3"/>
<reference evidence="2 3" key="1">
    <citation type="journal article" date="2015" name="Nature">
        <title>rRNA introns, odd ribosomes, and small enigmatic genomes across a large radiation of phyla.</title>
        <authorList>
            <person name="Brown C.T."/>
            <person name="Hug L.A."/>
            <person name="Thomas B.C."/>
            <person name="Sharon I."/>
            <person name="Castelle C.J."/>
            <person name="Singh A."/>
            <person name="Wilkins M.J."/>
            <person name="Williams K.H."/>
            <person name="Banfield J.F."/>
        </authorList>
    </citation>
    <scope>NUCLEOTIDE SEQUENCE [LARGE SCALE GENOMIC DNA]</scope>
</reference>
<evidence type="ECO:0000313" key="2">
    <source>
        <dbReference type="EMBL" id="KKQ75256.1"/>
    </source>
</evidence>
<dbReference type="Proteomes" id="UP000034181">
    <property type="component" value="Unassembled WGS sequence"/>
</dbReference>
<dbReference type="Gene3D" id="3.40.1620.10">
    <property type="entry name" value="YefM-like domain"/>
    <property type="match status" value="1"/>
</dbReference>
<comment type="caution">
    <text evidence="2">The sequence shown here is derived from an EMBL/GenBank/DDBJ whole genome shotgun (WGS) entry which is preliminary data.</text>
</comment>
<evidence type="ECO:0000313" key="3">
    <source>
        <dbReference type="Proteomes" id="UP000034181"/>
    </source>
</evidence>
<proteinExistence type="inferred from homology"/>
<name>A0A0G0NDT3_9BACT</name>
<evidence type="ECO:0000256" key="1">
    <source>
        <dbReference type="ARBA" id="ARBA00009981"/>
    </source>
</evidence>
<protein>
    <recommendedName>
        <fullName evidence="4">Antitoxin</fullName>
    </recommendedName>
</protein>
<sequence length="97" mass="11311">MQIIQIDATKLRKNLFELIDRVSKGELEVLINKKGLAEPVVLKKGEYLKDTSIENDLKLVRELYGSIKTSGYKKNEEELVRKAFVKEYKRRTKTIVK</sequence>